<proteinExistence type="predicted"/>
<dbReference type="SUPFAM" id="SSF54427">
    <property type="entry name" value="NTF2-like"/>
    <property type="match status" value="1"/>
</dbReference>
<keyword evidence="2" id="KW-0812">Transmembrane</keyword>
<feature type="transmembrane region" description="Helical" evidence="2">
    <location>
        <begin position="54"/>
        <end position="75"/>
    </location>
</feature>
<accession>A0A7G6WUJ7</accession>
<reference evidence="3 4" key="2">
    <citation type="journal article" date="2020" name="Microbiol. Resour. Announc.">
        <title>Antarctic desert soil bacteria exhibit high novel natural product potential, evaluated through long-read genome sequencing and comparative genomics.</title>
        <authorList>
            <person name="Benaud N."/>
            <person name="Edwards R.J."/>
            <person name="Amos T.G."/>
            <person name="D'Agostino P.M."/>
            <person name="Gutierrez-Chavez C."/>
            <person name="Montgomery K."/>
            <person name="Nicetic I."/>
            <person name="Ferrari B.C."/>
        </authorList>
    </citation>
    <scope>NUCLEOTIDE SEQUENCE [LARGE SCALE GENOMIC DNA]</scope>
    <source>
        <strain evidence="3 4">SPB151</strain>
    </source>
</reference>
<dbReference type="InterPro" id="IPR032710">
    <property type="entry name" value="NTF2-like_dom_sf"/>
</dbReference>
<dbReference type="Proteomes" id="UP000515563">
    <property type="component" value="Chromosome"/>
</dbReference>
<reference evidence="4" key="1">
    <citation type="submission" date="2019-09" db="EMBL/GenBank/DDBJ databases">
        <title>Antimicrobial potential of Antarctic Bacteria.</title>
        <authorList>
            <person name="Benaud N."/>
            <person name="Edwards R.J."/>
            <person name="Ferrari B.C."/>
        </authorList>
    </citation>
    <scope>NUCLEOTIDE SEQUENCE [LARGE SCALE GENOMIC DNA]</scope>
    <source>
        <strain evidence="4">SPB151</strain>
    </source>
</reference>
<keyword evidence="2" id="KW-1133">Transmembrane helix</keyword>
<evidence type="ECO:0000256" key="2">
    <source>
        <dbReference type="SAM" id="Phobius"/>
    </source>
</evidence>
<dbReference type="Pfam" id="PF13365">
    <property type="entry name" value="Trypsin_2"/>
    <property type="match status" value="1"/>
</dbReference>
<gene>
    <name evidence="3" type="ORF">F1D05_06795</name>
</gene>
<keyword evidence="2" id="KW-0472">Membrane</keyword>
<name>A0A7G6WUJ7_9ACTN</name>
<evidence type="ECO:0000313" key="4">
    <source>
        <dbReference type="Proteomes" id="UP000515563"/>
    </source>
</evidence>
<dbReference type="KEGG" id="kqi:F1D05_06795"/>
<feature type="compositionally biased region" description="Polar residues" evidence="1">
    <location>
        <begin position="28"/>
        <end position="44"/>
    </location>
</feature>
<evidence type="ECO:0000256" key="1">
    <source>
        <dbReference type="SAM" id="MobiDB-lite"/>
    </source>
</evidence>
<dbReference type="RefSeq" id="WP_185446491.1">
    <property type="nucleotide sequence ID" value="NZ_CP043661.1"/>
</dbReference>
<evidence type="ECO:0000313" key="3">
    <source>
        <dbReference type="EMBL" id="QNE17662.1"/>
    </source>
</evidence>
<feature type="region of interest" description="Disordered" evidence="1">
    <location>
        <begin position="1"/>
        <end position="49"/>
    </location>
</feature>
<dbReference type="Gene3D" id="2.40.10.10">
    <property type="entry name" value="Trypsin-like serine proteases"/>
    <property type="match status" value="1"/>
</dbReference>
<sequence>MEDGRRELPKPPRRIPSWAVVDDEVTAGSRTTIQPRTAPVQPSRQAKPPRGPGVLAIIPLVVIVLAVGLGAGWVLRSQGQSSGDLSLDTGTVLRATGPSVVRVLASTCAGTGEATGVLFDDGRVLTAASAIRQPVSIAAMTVDGRIRRATVVGTSADGVAVLQMQGSFDISTATLASEAPDAKAERAIIAYDQTGKQSIQRAGTTQEPRALPEFLDPASVGAPVLNRNGHVTGLVTGNTVASGKIIGLDEVRRYAGLEPAVTAEPTGNCLAHGPRTAVQPSLDVAASPLATEIQRLFAAYFRALNQHDFLAMRDTYSHELALTSTDADFVRAHGTSYAFRPVITEVVGTGEKNATARVTFTVLFSPKSTGAKGTTCSRLDLRYRLVREQGRLGIDSATSVASNQSCDTD</sequence>
<feature type="compositionally biased region" description="Basic and acidic residues" evidence="1">
    <location>
        <begin position="1"/>
        <end position="10"/>
    </location>
</feature>
<dbReference type="EMBL" id="CP043661">
    <property type="protein sequence ID" value="QNE17662.1"/>
    <property type="molecule type" value="Genomic_DNA"/>
</dbReference>
<organism evidence="3 4">
    <name type="scientific">Kribbella qitaiheensis</name>
    <dbReference type="NCBI Taxonomy" id="1544730"/>
    <lineage>
        <taxon>Bacteria</taxon>
        <taxon>Bacillati</taxon>
        <taxon>Actinomycetota</taxon>
        <taxon>Actinomycetes</taxon>
        <taxon>Propionibacteriales</taxon>
        <taxon>Kribbellaceae</taxon>
        <taxon>Kribbella</taxon>
    </lineage>
</organism>
<keyword evidence="4" id="KW-1185">Reference proteome</keyword>
<protein>
    <submittedName>
        <fullName evidence="3">Trypsin-like peptidase domain-containing protein</fullName>
    </submittedName>
</protein>
<dbReference type="InterPro" id="IPR043504">
    <property type="entry name" value="Peptidase_S1_PA_chymotrypsin"/>
</dbReference>
<dbReference type="InterPro" id="IPR009003">
    <property type="entry name" value="Peptidase_S1_PA"/>
</dbReference>
<dbReference type="AlphaFoldDB" id="A0A7G6WUJ7"/>
<dbReference type="SUPFAM" id="SSF50494">
    <property type="entry name" value="Trypsin-like serine proteases"/>
    <property type="match status" value="1"/>
</dbReference>